<keyword evidence="1" id="KW-0472">Membrane</keyword>
<dbReference type="GeneID" id="94429769"/>
<keyword evidence="1" id="KW-1133">Transmembrane helix</keyword>
<evidence type="ECO:0000256" key="2">
    <source>
        <dbReference type="SAM" id="SignalP"/>
    </source>
</evidence>
<keyword evidence="2" id="KW-0732">Signal</keyword>
<dbReference type="EMBL" id="MIGC01003228">
    <property type="protein sequence ID" value="PHJ19769.1"/>
    <property type="molecule type" value="Genomic_DNA"/>
</dbReference>
<accession>A0A2C6KRW1</accession>
<gene>
    <name evidence="3" type="ORF">CSUI_006398</name>
</gene>
<feature type="chain" id="PRO_5012496833" description="Transmembrane protein" evidence="2">
    <location>
        <begin position="26"/>
        <end position="555"/>
    </location>
</feature>
<protein>
    <recommendedName>
        <fullName evidence="5">Transmembrane protein</fullName>
    </recommendedName>
</protein>
<evidence type="ECO:0008006" key="5">
    <source>
        <dbReference type="Google" id="ProtNLM"/>
    </source>
</evidence>
<comment type="caution">
    <text evidence="3">The sequence shown here is derived from an EMBL/GenBank/DDBJ whole genome shotgun (WGS) entry which is preliminary data.</text>
</comment>
<sequence>MKATDSFPAVQTLAAKACFFFLVLAAKVCRASTETGPIRADSDSLSGQGDEIAAYRVRGDVLGEAAPKQVVEPRCTAEARSGDNGVKRSKQRSSKLALVQWGSSLKRLSGRTSGAKAKFLAGATLVAAGAFMLLPVKNSPSTPRGIDDLHWKAILPGGVFSIKLIVGFIVLLVIFAAFAAPTTFDAVQAHQAALQSLVKKNPPPVTRPTKDTDPVIIGEGWKAEDGTPKQGQNPFELYFNGRKFKLIFSRYTEAALSQIPEQEEGSLKSVTTALKAAPDGLLSPDGKKVIWIRGNLTRRTTEVVYTTNKVKGVVRSGVEYQFWIPPRAASALRSNPNAMEDFKAVLDALVDEGSSLLDRVGPTPGYEGEEWYIPRAKPTDEQMRVLKLYHNHWDKCQPPVLRQKDKEQGTELYVIGRKWHESTLEREYRELFGFKTSYKDGQAGIKFLFGGTTKFEIFVPRDLENVLRGRGLLDEFLQSLSQPPILPSETKNWTWLEYMFPTRPDVIHWGPQLEKKPADYWTWRADDYNFHVYLPRNVVAAAKETKLENDLYAVI</sequence>
<evidence type="ECO:0000256" key="1">
    <source>
        <dbReference type="SAM" id="Phobius"/>
    </source>
</evidence>
<reference evidence="3 4" key="1">
    <citation type="journal article" date="2017" name="Int. J. Parasitol.">
        <title>The genome of the protozoan parasite Cystoisospora suis and a reverse vaccinology approach to identify vaccine candidates.</title>
        <authorList>
            <person name="Palmieri N."/>
            <person name="Shrestha A."/>
            <person name="Ruttkowski B."/>
            <person name="Beck T."/>
            <person name="Vogl C."/>
            <person name="Tomley F."/>
            <person name="Blake D.P."/>
            <person name="Joachim A."/>
        </authorList>
    </citation>
    <scope>NUCLEOTIDE SEQUENCE [LARGE SCALE GENOMIC DNA]</scope>
    <source>
        <strain evidence="3 4">Wien I</strain>
    </source>
</reference>
<dbReference type="AlphaFoldDB" id="A0A2C6KRW1"/>
<evidence type="ECO:0000313" key="4">
    <source>
        <dbReference type="Proteomes" id="UP000221165"/>
    </source>
</evidence>
<keyword evidence="1" id="KW-0812">Transmembrane</keyword>
<proteinExistence type="predicted"/>
<dbReference type="Proteomes" id="UP000221165">
    <property type="component" value="Unassembled WGS sequence"/>
</dbReference>
<dbReference type="RefSeq" id="XP_067921465.1">
    <property type="nucleotide sequence ID" value="XM_068066558.1"/>
</dbReference>
<evidence type="ECO:0000313" key="3">
    <source>
        <dbReference type="EMBL" id="PHJ19769.1"/>
    </source>
</evidence>
<feature type="transmembrane region" description="Helical" evidence="1">
    <location>
        <begin position="157"/>
        <end position="180"/>
    </location>
</feature>
<dbReference type="VEuPathDB" id="ToxoDB:CSUI_006398"/>
<keyword evidence="4" id="KW-1185">Reference proteome</keyword>
<feature type="signal peptide" evidence="2">
    <location>
        <begin position="1"/>
        <end position="25"/>
    </location>
</feature>
<feature type="transmembrane region" description="Helical" evidence="1">
    <location>
        <begin position="119"/>
        <end position="136"/>
    </location>
</feature>
<name>A0A2C6KRW1_9APIC</name>
<organism evidence="3 4">
    <name type="scientific">Cystoisospora suis</name>
    <dbReference type="NCBI Taxonomy" id="483139"/>
    <lineage>
        <taxon>Eukaryota</taxon>
        <taxon>Sar</taxon>
        <taxon>Alveolata</taxon>
        <taxon>Apicomplexa</taxon>
        <taxon>Conoidasida</taxon>
        <taxon>Coccidia</taxon>
        <taxon>Eucoccidiorida</taxon>
        <taxon>Eimeriorina</taxon>
        <taxon>Sarcocystidae</taxon>
        <taxon>Cystoisospora</taxon>
    </lineage>
</organism>